<comment type="subcellular location">
    <subcellularLocation>
        <location evidence="1">Membrane</location>
        <topology evidence="1">Multi-pass membrane protein</topology>
    </subcellularLocation>
</comment>
<evidence type="ECO:0000256" key="3">
    <source>
        <dbReference type="SAM" id="Phobius"/>
    </source>
</evidence>
<dbReference type="OrthoDB" id="2213137at2759"/>
<evidence type="ECO:0000313" key="5">
    <source>
        <dbReference type="Proteomes" id="UP000799772"/>
    </source>
</evidence>
<dbReference type="InterPro" id="IPR050327">
    <property type="entry name" value="Proton-linked_MCT"/>
</dbReference>
<dbReference type="Gene3D" id="1.20.1250.20">
    <property type="entry name" value="MFS general substrate transporter like domains"/>
    <property type="match status" value="2"/>
</dbReference>
<feature type="transmembrane region" description="Helical" evidence="3">
    <location>
        <begin position="230"/>
        <end position="251"/>
    </location>
</feature>
<proteinExistence type="inferred from homology"/>
<comment type="similarity">
    <text evidence="2">Belongs to the major facilitator superfamily. Monocarboxylate porter (TC 2.A.1.13) family.</text>
</comment>
<reference evidence="4" key="1">
    <citation type="journal article" date="2020" name="Stud. Mycol.">
        <title>101 Dothideomycetes genomes: a test case for predicting lifestyles and emergence of pathogens.</title>
        <authorList>
            <person name="Haridas S."/>
            <person name="Albert R."/>
            <person name="Binder M."/>
            <person name="Bloem J."/>
            <person name="Labutti K."/>
            <person name="Salamov A."/>
            <person name="Andreopoulos B."/>
            <person name="Baker S."/>
            <person name="Barry K."/>
            <person name="Bills G."/>
            <person name="Bluhm B."/>
            <person name="Cannon C."/>
            <person name="Castanera R."/>
            <person name="Culley D."/>
            <person name="Daum C."/>
            <person name="Ezra D."/>
            <person name="Gonzalez J."/>
            <person name="Henrissat B."/>
            <person name="Kuo A."/>
            <person name="Liang C."/>
            <person name="Lipzen A."/>
            <person name="Lutzoni F."/>
            <person name="Magnuson J."/>
            <person name="Mondo S."/>
            <person name="Nolan M."/>
            <person name="Ohm R."/>
            <person name="Pangilinan J."/>
            <person name="Park H.-J."/>
            <person name="Ramirez L."/>
            <person name="Alfaro M."/>
            <person name="Sun H."/>
            <person name="Tritt A."/>
            <person name="Yoshinaga Y."/>
            <person name="Zwiers L.-H."/>
            <person name="Turgeon B."/>
            <person name="Goodwin S."/>
            <person name="Spatafora J."/>
            <person name="Crous P."/>
            <person name="Grigoriev I."/>
        </authorList>
    </citation>
    <scope>NUCLEOTIDE SEQUENCE</scope>
    <source>
        <strain evidence="4">CBS 133067</strain>
    </source>
</reference>
<sequence>MSYGILQEYFSNNWPLKGSNSAAGVIGTTSNGVIYIAMPFLFGLFSQPGRARFRQAVALGGLALCALSFLLSSFSVYLWHVIATQSVLASLGGALIYSPTTLSLGECFNTGNRATAYAIVLSFKASVGSTCPFLIRFLLDKYGFRLTMRVWAAIVAGSGLCGILLIPVDTSRESIIDSSRRRRTAWHFLKHRTFYIYSIATILQSSGYGIPPTYIISYARSTVSMSQMTTTLLLTLFNIPGILASNVFGYLSDNKRYPLSATSTTLISSLSSALAILLLWGFASRNNMALLLCFSIIFGFFSSAYSATWGGMIKEMEHEAVQRNEALDPGLVYGLLNGARGVGYVSGGLASVPLLKTGANMSGTGRFGYATEYGPLIIFTGLVSSFGGWSLVWKCYKMFR</sequence>
<feature type="transmembrane region" description="Helical" evidence="3">
    <location>
        <begin position="373"/>
        <end position="393"/>
    </location>
</feature>
<keyword evidence="5" id="KW-1185">Reference proteome</keyword>
<dbReference type="AlphaFoldDB" id="A0A9P4IK35"/>
<keyword evidence="3" id="KW-0472">Membrane</keyword>
<feature type="transmembrane region" description="Helical" evidence="3">
    <location>
        <begin position="116"/>
        <end position="138"/>
    </location>
</feature>
<dbReference type="Proteomes" id="UP000799772">
    <property type="component" value="Unassembled WGS sequence"/>
</dbReference>
<dbReference type="InterPro" id="IPR036259">
    <property type="entry name" value="MFS_trans_sf"/>
</dbReference>
<feature type="transmembrane region" description="Helical" evidence="3">
    <location>
        <begin position="289"/>
        <end position="310"/>
    </location>
</feature>
<evidence type="ECO:0000313" key="4">
    <source>
        <dbReference type="EMBL" id="KAF2103041.1"/>
    </source>
</evidence>
<dbReference type="PANTHER" id="PTHR11360">
    <property type="entry name" value="MONOCARBOXYLATE TRANSPORTER"/>
    <property type="match status" value="1"/>
</dbReference>
<feature type="transmembrane region" description="Helical" evidence="3">
    <location>
        <begin position="22"/>
        <end position="45"/>
    </location>
</feature>
<dbReference type="PANTHER" id="PTHR11360:SF156">
    <property type="entry name" value="MONOCARBOXYLATE TRANSPORTER, PUTATIVE (AFU_ORTHOLOGUE AFUA_4G14260)-RELATED"/>
    <property type="match status" value="1"/>
</dbReference>
<dbReference type="SUPFAM" id="SSF103473">
    <property type="entry name" value="MFS general substrate transporter"/>
    <property type="match status" value="1"/>
</dbReference>
<dbReference type="InterPro" id="IPR011701">
    <property type="entry name" value="MFS"/>
</dbReference>
<comment type="caution">
    <text evidence="4">The sequence shown here is derived from an EMBL/GenBank/DDBJ whole genome shotgun (WGS) entry which is preliminary data.</text>
</comment>
<dbReference type="GO" id="GO:0022857">
    <property type="term" value="F:transmembrane transporter activity"/>
    <property type="evidence" value="ECO:0007669"/>
    <property type="project" value="InterPro"/>
</dbReference>
<keyword evidence="3" id="KW-0812">Transmembrane</keyword>
<dbReference type="EMBL" id="ML978122">
    <property type="protein sequence ID" value="KAF2103041.1"/>
    <property type="molecule type" value="Genomic_DNA"/>
</dbReference>
<evidence type="ECO:0000256" key="2">
    <source>
        <dbReference type="ARBA" id="ARBA00006727"/>
    </source>
</evidence>
<keyword evidence="3" id="KW-1133">Transmembrane helix</keyword>
<dbReference type="GO" id="GO:0016020">
    <property type="term" value="C:membrane"/>
    <property type="evidence" value="ECO:0007669"/>
    <property type="project" value="UniProtKB-SubCell"/>
</dbReference>
<feature type="transmembrane region" description="Helical" evidence="3">
    <location>
        <begin position="263"/>
        <end position="283"/>
    </location>
</feature>
<name>A0A9P4IK35_9PEZI</name>
<evidence type="ECO:0000256" key="1">
    <source>
        <dbReference type="ARBA" id="ARBA00004141"/>
    </source>
</evidence>
<organism evidence="4 5">
    <name type="scientific">Rhizodiscina lignyota</name>
    <dbReference type="NCBI Taxonomy" id="1504668"/>
    <lineage>
        <taxon>Eukaryota</taxon>
        <taxon>Fungi</taxon>
        <taxon>Dikarya</taxon>
        <taxon>Ascomycota</taxon>
        <taxon>Pezizomycotina</taxon>
        <taxon>Dothideomycetes</taxon>
        <taxon>Pleosporomycetidae</taxon>
        <taxon>Aulographales</taxon>
        <taxon>Rhizodiscinaceae</taxon>
        <taxon>Rhizodiscina</taxon>
    </lineage>
</organism>
<feature type="transmembrane region" description="Helical" evidence="3">
    <location>
        <begin position="150"/>
        <end position="168"/>
    </location>
</feature>
<feature type="transmembrane region" description="Helical" evidence="3">
    <location>
        <begin position="57"/>
        <end position="80"/>
    </location>
</feature>
<accession>A0A9P4IK35</accession>
<dbReference type="Pfam" id="PF07690">
    <property type="entry name" value="MFS_1"/>
    <property type="match status" value="1"/>
</dbReference>
<gene>
    <name evidence="4" type="ORF">NA57DRAFT_63738</name>
</gene>
<protein>
    <submittedName>
        <fullName evidence="4">MFS general substrate transporter</fullName>
    </submittedName>
</protein>
<feature type="transmembrane region" description="Helical" evidence="3">
    <location>
        <begin position="189"/>
        <end position="210"/>
    </location>
</feature>